<dbReference type="InterPro" id="IPR000182">
    <property type="entry name" value="GNAT_dom"/>
</dbReference>
<sequence>MTMYQIGPMTQSQAELIANTWRYEGLYAFYDMDQDKEDLAEFLDPKAREGNVFTVSQMEDVVGFCSIQTENGEVEIGFGMRPDLTGRGFGQEFVTFLVDYIIKTYHPENISLAVATFNKRAITLYERIGFRLTERFDQQTNGSVYPFIRMVLDVKNLSY</sequence>
<dbReference type="SUPFAM" id="SSF55729">
    <property type="entry name" value="Acyl-CoA N-acyltransferases (Nat)"/>
    <property type="match status" value="1"/>
</dbReference>
<name>A0A075LJ34_9BACI</name>
<dbReference type="Proteomes" id="UP000027980">
    <property type="component" value="Chromosome"/>
</dbReference>
<dbReference type="Pfam" id="PF13302">
    <property type="entry name" value="Acetyltransf_3"/>
    <property type="match status" value="1"/>
</dbReference>
<dbReference type="HOGENOM" id="CLU_114564_1_0_9"/>
<dbReference type="EMBL" id="CP008876">
    <property type="protein sequence ID" value="AIF65937.1"/>
    <property type="molecule type" value="Genomic_DNA"/>
</dbReference>
<accession>A0A075LJ34</accession>
<dbReference type="PROSITE" id="PS51186">
    <property type="entry name" value="GNAT"/>
    <property type="match status" value="1"/>
</dbReference>
<feature type="domain" description="N-acetyltransferase" evidence="1">
    <location>
        <begin position="4"/>
        <end position="155"/>
    </location>
</feature>
<dbReference type="PANTHER" id="PTHR43328:SF1">
    <property type="entry name" value="N-ACETYLTRANSFERASE DOMAIN-CONTAINING PROTEIN"/>
    <property type="match status" value="1"/>
</dbReference>
<dbReference type="AlphaFoldDB" id="A0A075LJ34"/>
<dbReference type="PANTHER" id="PTHR43328">
    <property type="entry name" value="ACETYLTRANSFERASE-RELATED"/>
    <property type="match status" value="1"/>
</dbReference>
<proteinExistence type="predicted"/>
<dbReference type="Gene3D" id="3.40.630.30">
    <property type="match status" value="1"/>
</dbReference>
<dbReference type="RefSeq" id="WP_038559025.1">
    <property type="nucleotide sequence ID" value="NZ_CP008876.1"/>
</dbReference>
<dbReference type="OrthoDB" id="423921at2"/>
<evidence type="ECO:0000313" key="3">
    <source>
        <dbReference type="Proteomes" id="UP000027980"/>
    </source>
</evidence>
<gene>
    <name evidence="2" type="ORF">GZ22_04350</name>
</gene>
<dbReference type="GO" id="GO:0016747">
    <property type="term" value="F:acyltransferase activity, transferring groups other than amino-acyl groups"/>
    <property type="evidence" value="ECO:0007669"/>
    <property type="project" value="InterPro"/>
</dbReference>
<dbReference type="GeneID" id="34221770"/>
<dbReference type="InterPro" id="IPR016181">
    <property type="entry name" value="Acyl_CoA_acyltransferase"/>
</dbReference>
<protein>
    <recommendedName>
        <fullName evidence="1">N-acetyltransferase domain-containing protein</fullName>
    </recommendedName>
</protein>
<reference evidence="2 3" key="1">
    <citation type="submission" date="2014-07" db="EMBL/GenBank/DDBJ databases">
        <title>Complete genome sequence of a moderately halophilic bacterium Terribacillus aidingensis MP602, isolated from Cryptomeria fortunei in Tianmu mountain in China.</title>
        <authorList>
            <person name="Wang Y."/>
            <person name="Lu P."/>
            <person name="Zhang L."/>
        </authorList>
    </citation>
    <scope>NUCLEOTIDE SEQUENCE [LARGE SCALE GENOMIC DNA]</scope>
    <source>
        <strain evidence="2 3">MP602</strain>
    </source>
</reference>
<evidence type="ECO:0000259" key="1">
    <source>
        <dbReference type="PROSITE" id="PS51186"/>
    </source>
</evidence>
<evidence type="ECO:0000313" key="2">
    <source>
        <dbReference type="EMBL" id="AIF65937.1"/>
    </source>
</evidence>
<dbReference type="KEGG" id="tap:GZ22_04350"/>
<organism evidence="2 3">
    <name type="scientific">Terribacillus saccharophilus</name>
    <dbReference type="NCBI Taxonomy" id="361277"/>
    <lineage>
        <taxon>Bacteria</taxon>
        <taxon>Bacillati</taxon>
        <taxon>Bacillota</taxon>
        <taxon>Bacilli</taxon>
        <taxon>Bacillales</taxon>
        <taxon>Bacillaceae</taxon>
        <taxon>Terribacillus</taxon>
    </lineage>
</organism>